<dbReference type="InterPro" id="IPR050638">
    <property type="entry name" value="AA-Vitamin_Transporters"/>
</dbReference>
<feature type="transmembrane region" description="Helical" evidence="5">
    <location>
        <begin position="180"/>
        <end position="204"/>
    </location>
</feature>
<feature type="domain" description="EamA" evidence="6">
    <location>
        <begin position="149"/>
        <end position="289"/>
    </location>
</feature>
<organism evidence="7 8">
    <name type="scientific">Pseudomonas oryzihabitans</name>
    <dbReference type="NCBI Taxonomy" id="47885"/>
    <lineage>
        <taxon>Bacteria</taxon>
        <taxon>Pseudomonadati</taxon>
        <taxon>Pseudomonadota</taxon>
        <taxon>Gammaproteobacteria</taxon>
        <taxon>Pseudomonadales</taxon>
        <taxon>Pseudomonadaceae</taxon>
        <taxon>Pseudomonas</taxon>
    </lineage>
</organism>
<dbReference type="RefSeq" id="WP_309755946.1">
    <property type="nucleotide sequence ID" value="NZ_JAVJAF010000001.1"/>
</dbReference>
<dbReference type="Gene3D" id="1.10.3730.20">
    <property type="match status" value="1"/>
</dbReference>
<dbReference type="AlphaFoldDB" id="A0AAJ2BMN5"/>
<comment type="caution">
    <text evidence="7">The sequence shown here is derived from an EMBL/GenBank/DDBJ whole genome shotgun (WGS) entry which is preliminary data.</text>
</comment>
<keyword evidence="3 5" id="KW-1133">Transmembrane helix</keyword>
<evidence type="ECO:0000256" key="5">
    <source>
        <dbReference type="SAM" id="Phobius"/>
    </source>
</evidence>
<feature type="transmembrane region" description="Helical" evidence="5">
    <location>
        <begin position="145"/>
        <end position="168"/>
    </location>
</feature>
<dbReference type="PANTHER" id="PTHR32322:SF9">
    <property type="entry name" value="AMINO-ACID METABOLITE EFFLUX PUMP-RELATED"/>
    <property type="match status" value="1"/>
</dbReference>
<feature type="transmembrane region" description="Helical" evidence="5">
    <location>
        <begin position="65"/>
        <end position="89"/>
    </location>
</feature>
<dbReference type="Pfam" id="PF00892">
    <property type="entry name" value="EamA"/>
    <property type="match status" value="2"/>
</dbReference>
<keyword evidence="4 5" id="KW-0472">Membrane</keyword>
<feature type="transmembrane region" description="Helical" evidence="5">
    <location>
        <begin position="216"/>
        <end position="235"/>
    </location>
</feature>
<dbReference type="EMBL" id="JAVJAF010000001">
    <property type="protein sequence ID" value="MDR6233244.1"/>
    <property type="molecule type" value="Genomic_DNA"/>
</dbReference>
<feature type="transmembrane region" description="Helical" evidence="5">
    <location>
        <begin position="270"/>
        <end position="289"/>
    </location>
</feature>
<dbReference type="GO" id="GO:0016020">
    <property type="term" value="C:membrane"/>
    <property type="evidence" value="ECO:0007669"/>
    <property type="project" value="UniProtKB-SubCell"/>
</dbReference>
<feature type="transmembrane region" description="Helical" evidence="5">
    <location>
        <begin position="121"/>
        <end position="139"/>
    </location>
</feature>
<feature type="transmembrane region" description="Helical" evidence="5">
    <location>
        <begin position="247"/>
        <end position="264"/>
    </location>
</feature>
<evidence type="ECO:0000256" key="4">
    <source>
        <dbReference type="ARBA" id="ARBA00023136"/>
    </source>
</evidence>
<keyword evidence="2 5" id="KW-0812">Transmembrane</keyword>
<feature type="transmembrane region" description="Helical" evidence="5">
    <location>
        <begin position="36"/>
        <end position="53"/>
    </location>
</feature>
<reference evidence="7" key="1">
    <citation type="submission" date="2023-08" db="EMBL/GenBank/DDBJ databases">
        <title>Functional and genomic diversity of the sorghum phyllosphere microbiome.</title>
        <authorList>
            <person name="Shade A."/>
        </authorList>
    </citation>
    <scope>NUCLEOTIDE SEQUENCE</scope>
    <source>
        <strain evidence="7">SORGH_AS_0201</strain>
    </source>
</reference>
<name>A0AAJ2BMN5_9PSED</name>
<dbReference type="Proteomes" id="UP001268036">
    <property type="component" value="Unassembled WGS sequence"/>
</dbReference>
<gene>
    <name evidence="7" type="ORF">QE440_000985</name>
</gene>
<evidence type="ECO:0000256" key="1">
    <source>
        <dbReference type="ARBA" id="ARBA00004141"/>
    </source>
</evidence>
<dbReference type="InterPro" id="IPR000620">
    <property type="entry name" value="EamA_dom"/>
</dbReference>
<dbReference type="PANTHER" id="PTHR32322">
    <property type="entry name" value="INNER MEMBRANE TRANSPORTER"/>
    <property type="match status" value="1"/>
</dbReference>
<feature type="transmembrane region" description="Helical" evidence="5">
    <location>
        <begin position="95"/>
        <end position="114"/>
    </location>
</feature>
<dbReference type="SUPFAM" id="SSF103481">
    <property type="entry name" value="Multidrug resistance efflux transporter EmrE"/>
    <property type="match status" value="2"/>
</dbReference>
<feature type="domain" description="EamA" evidence="6">
    <location>
        <begin position="9"/>
        <end position="136"/>
    </location>
</feature>
<protein>
    <submittedName>
        <fullName evidence="7">Drug/metabolite transporter (DMT)-like permease</fullName>
    </submittedName>
</protein>
<comment type="subcellular location">
    <subcellularLocation>
        <location evidence="1">Membrane</location>
        <topology evidence="1">Multi-pass membrane protein</topology>
    </subcellularLocation>
</comment>
<dbReference type="InterPro" id="IPR037185">
    <property type="entry name" value="EmrE-like"/>
</dbReference>
<accession>A0AAJ2BMN5</accession>
<evidence type="ECO:0000313" key="8">
    <source>
        <dbReference type="Proteomes" id="UP001268036"/>
    </source>
</evidence>
<evidence type="ECO:0000256" key="2">
    <source>
        <dbReference type="ARBA" id="ARBA00022692"/>
    </source>
</evidence>
<proteinExistence type="predicted"/>
<evidence type="ECO:0000256" key="3">
    <source>
        <dbReference type="ARBA" id="ARBA00022989"/>
    </source>
</evidence>
<sequence length="299" mass="31059">MGQANGLRLLLLAAIWGASFLFMRIAVPAFGAVNTAFLRVALGALGLAALLLLMRRSWRFAGKFWSAALLGVVNSGLPFLLYCLAARSLPAGYSALLNATTPLMGALIGCACFGEVLSRRKWLGVAAGVLGVALIVPRGEGDAGTGMLVGIAACLLATACYGTAGYLARRWIGDRGGLDATLVAVGSQAGATLFLLPFSLVTLAMNPLPAAPPMSAWLSVLAVGLLCTALAYSLYFRLLADLGPLRTLSVTFLVPPFGVLWGYLVLGETLAPNALLGALVIGLAVWLVLHSESTVTTRR</sequence>
<evidence type="ECO:0000313" key="7">
    <source>
        <dbReference type="EMBL" id="MDR6233244.1"/>
    </source>
</evidence>
<feature type="transmembrane region" description="Helical" evidence="5">
    <location>
        <begin position="7"/>
        <end position="30"/>
    </location>
</feature>
<evidence type="ECO:0000259" key="6">
    <source>
        <dbReference type="Pfam" id="PF00892"/>
    </source>
</evidence>